<dbReference type="SUPFAM" id="SSF56281">
    <property type="entry name" value="Metallo-hydrolase/oxidoreductase"/>
    <property type="match status" value="1"/>
</dbReference>
<sequence>MPNHSCILTKLQIVVFACLVNLTVAAQKVVEPISDNKEWTAPYKPFRVAGNIYYVGTYDLACYLITGSKGHILINTGLASSAATIQSNIESLGFKIKDVKILLTNQVHFDHVGAIAALKELTGAQLMIDSKDAGVMADGGKTDYYFGGNTPSFAPAKPDRLLQDKDSIVLGENKLTMLHHPGHTRGSCSYLINVKDNNKTIRVLIANIPSIILDDDKKFSEVESYPSMANDYAYTLAAMEKLDFDIWVAAHASQFNMHDKRKEGGTYNPAAFSDKAAFLKRIQKIKKQYEEKKAAE</sequence>
<keyword evidence="4" id="KW-1185">Reference proteome</keyword>
<evidence type="ECO:0000259" key="2">
    <source>
        <dbReference type="SMART" id="SM00849"/>
    </source>
</evidence>
<evidence type="ECO:0000256" key="1">
    <source>
        <dbReference type="SAM" id="SignalP"/>
    </source>
</evidence>
<organism evidence="3 4">
    <name type="scientific">Terrimonas ginsenosidimutans</name>
    <dbReference type="NCBI Taxonomy" id="2908004"/>
    <lineage>
        <taxon>Bacteria</taxon>
        <taxon>Pseudomonadati</taxon>
        <taxon>Bacteroidota</taxon>
        <taxon>Chitinophagia</taxon>
        <taxon>Chitinophagales</taxon>
        <taxon>Chitinophagaceae</taxon>
        <taxon>Terrimonas</taxon>
    </lineage>
</organism>
<keyword evidence="1" id="KW-0732">Signal</keyword>
<gene>
    <name evidence="3" type="primary">bla</name>
    <name evidence="3" type="ORF">LZZ85_08505</name>
</gene>
<dbReference type="NCBIfam" id="NF033105">
    <property type="entry name" value="bla_subclass_B3"/>
    <property type="match status" value="1"/>
</dbReference>
<dbReference type="SMART" id="SM00849">
    <property type="entry name" value="Lactamase_B"/>
    <property type="match status" value="1"/>
</dbReference>
<name>A0ABS9KPT4_9BACT</name>
<dbReference type="Proteomes" id="UP001165367">
    <property type="component" value="Unassembled WGS sequence"/>
</dbReference>
<dbReference type="PANTHER" id="PTHR42951:SF17">
    <property type="entry name" value="METALLO-BETA-LACTAMASE DOMAIN-CONTAINING PROTEIN"/>
    <property type="match status" value="1"/>
</dbReference>
<dbReference type="RefSeq" id="WP_237870629.1">
    <property type="nucleotide sequence ID" value="NZ_JAKLTR010000004.1"/>
</dbReference>
<feature type="signal peptide" evidence="1">
    <location>
        <begin position="1"/>
        <end position="26"/>
    </location>
</feature>
<dbReference type="Pfam" id="PF00753">
    <property type="entry name" value="Lactamase_B"/>
    <property type="match status" value="1"/>
</dbReference>
<evidence type="ECO:0000313" key="3">
    <source>
        <dbReference type="EMBL" id="MCG2614321.1"/>
    </source>
</evidence>
<dbReference type="Gene3D" id="3.60.15.10">
    <property type="entry name" value="Ribonuclease Z/Hydroxyacylglutathione hydrolase-like"/>
    <property type="match status" value="1"/>
</dbReference>
<dbReference type="InterPro" id="IPR050855">
    <property type="entry name" value="NDM-1-like"/>
</dbReference>
<proteinExistence type="predicted"/>
<comment type="caution">
    <text evidence="3">The sequence shown here is derived from an EMBL/GenBank/DDBJ whole genome shotgun (WGS) entry which is preliminary data.</text>
</comment>
<evidence type="ECO:0000313" key="4">
    <source>
        <dbReference type="Proteomes" id="UP001165367"/>
    </source>
</evidence>
<accession>A0ABS9KPT4</accession>
<feature type="chain" id="PRO_5047017531" evidence="1">
    <location>
        <begin position="27"/>
        <end position="296"/>
    </location>
</feature>
<dbReference type="PANTHER" id="PTHR42951">
    <property type="entry name" value="METALLO-BETA-LACTAMASE DOMAIN-CONTAINING"/>
    <property type="match status" value="1"/>
</dbReference>
<dbReference type="NCBIfam" id="NF012229">
    <property type="entry name" value="bla_class_B_core"/>
    <property type="match status" value="1"/>
</dbReference>
<dbReference type="InterPro" id="IPR001279">
    <property type="entry name" value="Metallo-B-lactamas"/>
</dbReference>
<feature type="domain" description="Metallo-beta-lactamase" evidence="2">
    <location>
        <begin position="59"/>
        <end position="251"/>
    </location>
</feature>
<dbReference type="InterPro" id="IPR036866">
    <property type="entry name" value="RibonucZ/Hydroxyglut_hydro"/>
</dbReference>
<protein>
    <submittedName>
        <fullName evidence="3">Subclass B3 metallo-beta-lactamase</fullName>
    </submittedName>
</protein>
<reference evidence="3" key="1">
    <citation type="submission" date="2022-01" db="EMBL/GenBank/DDBJ databases">
        <authorList>
            <person name="Jo J.-H."/>
            <person name="Im W.-T."/>
        </authorList>
    </citation>
    <scope>NUCLEOTIDE SEQUENCE</scope>
    <source>
        <strain evidence="3">NA20</strain>
    </source>
</reference>
<dbReference type="EMBL" id="JAKLTR010000004">
    <property type="protein sequence ID" value="MCG2614321.1"/>
    <property type="molecule type" value="Genomic_DNA"/>
</dbReference>